<comment type="caution">
    <text evidence="1">The sequence shown here is derived from an EMBL/GenBank/DDBJ whole genome shotgun (WGS) entry which is preliminary data.</text>
</comment>
<evidence type="ECO:0000313" key="1">
    <source>
        <dbReference type="EMBL" id="PJJ63534.1"/>
    </source>
</evidence>
<sequence>MSDTDSGTVYIVEYIDGPLEGETDRRLLIGGEYDARLGAVAAVEGKESLFWYNAVDSRDIQGQLHVRYSFERADSDPVAADPDDELTAI</sequence>
<keyword evidence="2" id="KW-1185">Reference proteome</keyword>
<dbReference type="Proteomes" id="UP000230161">
    <property type="component" value="Unassembled WGS sequence"/>
</dbReference>
<dbReference type="AlphaFoldDB" id="A0A2M9BZN1"/>
<gene>
    <name evidence="1" type="ORF">CLV54_1204</name>
</gene>
<organism evidence="1 2">
    <name type="scientific">Compostimonas suwonensis</name>
    <dbReference type="NCBI Taxonomy" id="1048394"/>
    <lineage>
        <taxon>Bacteria</taxon>
        <taxon>Bacillati</taxon>
        <taxon>Actinomycetota</taxon>
        <taxon>Actinomycetes</taxon>
        <taxon>Micrococcales</taxon>
        <taxon>Microbacteriaceae</taxon>
        <taxon>Compostimonas</taxon>
    </lineage>
</organism>
<dbReference type="OrthoDB" id="5120845at2"/>
<dbReference type="RefSeq" id="WP_100344021.1">
    <property type="nucleotide sequence ID" value="NZ_PGFB01000002.1"/>
</dbReference>
<protein>
    <submittedName>
        <fullName evidence="1">Uncharacterized protein</fullName>
    </submittedName>
</protein>
<proteinExistence type="predicted"/>
<evidence type="ECO:0000313" key="2">
    <source>
        <dbReference type="Proteomes" id="UP000230161"/>
    </source>
</evidence>
<name>A0A2M9BZN1_9MICO</name>
<dbReference type="EMBL" id="PGFB01000002">
    <property type="protein sequence ID" value="PJJ63534.1"/>
    <property type="molecule type" value="Genomic_DNA"/>
</dbReference>
<accession>A0A2M9BZN1</accession>
<reference evidence="1 2" key="1">
    <citation type="submission" date="2017-11" db="EMBL/GenBank/DDBJ databases">
        <title>Genomic Encyclopedia of Archaeal and Bacterial Type Strains, Phase II (KMG-II): From Individual Species to Whole Genera.</title>
        <authorList>
            <person name="Goeker M."/>
        </authorList>
    </citation>
    <scope>NUCLEOTIDE SEQUENCE [LARGE SCALE GENOMIC DNA]</scope>
    <source>
        <strain evidence="1 2">DSM 25625</strain>
    </source>
</reference>